<name>A0A4Y7IVP5_PAPSO</name>
<evidence type="ECO:0000313" key="2">
    <source>
        <dbReference type="Proteomes" id="UP000316621"/>
    </source>
</evidence>
<dbReference type="AlphaFoldDB" id="A0A4Y7IVP5"/>
<reference evidence="1 2" key="1">
    <citation type="journal article" date="2018" name="Science">
        <title>The opium poppy genome and morphinan production.</title>
        <authorList>
            <person name="Guo L."/>
            <person name="Winzer T."/>
            <person name="Yang X."/>
            <person name="Li Y."/>
            <person name="Ning Z."/>
            <person name="He Z."/>
            <person name="Teodor R."/>
            <person name="Lu Y."/>
            <person name="Bowser T.A."/>
            <person name="Graham I.A."/>
            <person name="Ye K."/>
        </authorList>
    </citation>
    <scope>NUCLEOTIDE SEQUENCE [LARGE SCALE GENOMIC DNA]</scope>
    <source>
        <strain evidence="2">cv. HN1</strain>
        <tissue evidence="1">Leaves</tissue>
    </source>
</reference>
<dbReference type="Proteomes" id="UP000316621">
    <property type="component" value="Chromosome 2"/>
</dbReference>
<sequence length="99" mass="10975">MFSLVGSCREKARNEDGRPLFENLFNGIVDTGHRGRLYGPSHQLIVVTLRDSQELTPPIPTPTPLCSSDDDSDDSWNGWLVAGTNTRIPKPVLRDGIQE</sequence>
<evidence type="ECO:0000313" key="1">
    <source>
        <dbReference type="EMBL" id="RZC52767.1"/>
    </source>
</evidence>
<organism evidence="1 2">
    <name type="scientific">Papaver somniferum</name>
    <name type="common">Opium poppy</name>
    <dbReference type="NCBI Taxonomy" id="3469"/>
    <lineage>
        <taxon>Eukaryota</taxon>
        <taxon>Viridiplantae</taxon>
        <taxon>Streptophyta</taxon>
        <taxon>Embryophyta</taxon>
        <taxon>Tracheophyta</taxon>
        <taxon>Spermatophyta</taxon>
        <taxon>Magnoliopsida</taxon>
        <taxon>Ranunculales</taxon>
        <taxon>Papaveraceae</taxon>
        <taxon>Papaveroideae</taxon>
        <taxon>Papaver</taxon>
    </lineage>
</organism>
<protein>
    <submittedName>
        <fullName evidence="1">Uncharacterized protein</fullName>
    </submittedName>
</protein>
<proteinExistence type="predicted"/>
<keyword evidence="2" id="KW-1185">Reference proteome</keyword>
<dbReference type="EMBL" id="CM010716">
    <property type="protein sequence ID" value="RZC52767.1"/>
    <property type="molecule type" value="Genomic_DNA"/>
</dbReference>
<dbReference type="Gramene" id="RZC52767">
    <property type="protein sequence ID" value="RZC52767"/>
    <property type="gene ID" value="C5167_021194"/>
</dbReference>
<gene>
    <name evidence="1" type="ORF">C5167_021194</name>
</gene>
<accession>A0A4Y7IVP5</accession>